<dbReference type="EMBL" id="KN838585">
    <property type="protein sequence ID" value="KIK02959.1"/>
    <property type="molecule type" value="Genomic_DNA"/>
</dbReference>
<dbReference type="SUPFAM" id="SSF51055">
    <property type="entry name" value="Carbohydrate binding domain"/>
    <property type="match status" value="1"/>
</dbReference>
<feature type="region of interest" description="Disordered" evidence="2">
    <location>
        <begin position="54"/>
        <end position="95"/>
    </location>
</feature>
<organism evidence="4 5">
    <name type="scientific">Laccaria amethystina LaAM-08-1</name>
    <dbReference type="NCBI Taxonomy" id="1095629"/>
    <lineage>
        <taxon>Eukaryota</taxon>
        <taxon>Fungi</taxon>
        <taxon>Dikarya</taxon>
        <taxon>Basidiomycota</taxon>
        <taxon>Agaricomycotina</taxon>
        <taxon>Agaricomycetes</taxon>
        <taxon>Agaricomycetidae</taxon>
        <taxon>Agaricales</taxon>
        <taxon>Agaricineae</taxon>
        <taxon>Hydnangiaceae</taxon>
        <taxon>Laccaria</taxon>
    </lineage>
</organism>
<feature type="compositionally biased region" description="Basic and acidic residues" evidence="2">
    <location>
        <begin position="84"/>
        <end position="95"/>
    </location>
</feature>
<dbReference type="InterPro" id="IPR036573">
    <property type="entry name" value="CBM_sf_5/12"/>
</dbReference>
<keyword evidence="1" id="KW-0378">Hydrolase</keyword>
<feature type="domain" description="Chitin-binding type-3" evidence="3">
    <location>
        <begin position="5"/>
        <end position="45"/>
    </location>
</feature>
<dbReference type="HOGENOM" id="CLU_1151945_0_0_1"/>
<feature type="region of interest" description="Disordered" evidence="2">
    <location>
        <begin position="170"/>
        <end position="203"/>
    </location>
</feature>
<evidence type="ECO:0000256" key="2">
    <source>
        <dbReference type="SAM" id="MobiDB-lite"/>
    </source>
</evidence>
<dbReference type="GO" id="GO:0004553">
    <property type="term" value="F:hydrolase activity, hydrolyzing O-glycosyl compounds"/>
    <property type="evidence" value="ECO:0007669"/>
    <property type="project" value="InterPro"/>
</dbReference>
<dbReference type="GO" id="GO:0030246">
    <property type="term" value="F:carbohydrate binding"/>
    <property type="evidence" value="ECO:0007669"/>
    <property type="project" value="InterPro"/>
</dbReference>
<dbReference type="AlphaFoldDB" id="A0A0C9XN98"/>
<proteinExistence type="predicted"/>
<dbReference type="InterPro" id="IPR003610">
    <property type="entry name" value="CBM5/12"/>
</dbReference>
<accession>A0A0C9XN98</accession>
<dbReference type="Pfam" id="PF02839">
    <property type="entry name" value="CBM_5_12"/>
    <property type="match status" value="1"/>
</dbReference>
<evidence type="ECO:0000313" key="4">
    <source>
        <dbReference type="EMBL" id="KIK02959.1"/>
    </source>
</evidence>
<feature type="compositionally biased region" description="Basic and acidic residues" evidence="2">
    <location>
        <begin position="174"/>
        <end position="183"/>
    </location>
</feature>
<evidence type="ECO:0000313" key="5">
    <source>
        <dbReference type="Proteomes" id="UP000054477"/>
    </source>
</evidence>
<dbReference type="Gene3D" id="2.10.10.20">
    <property type="entry name" value="Carbohydrate-binding module superfamily 5/12"/>
    <property type="match status" value="1"/>
</dbReference>
<dbReference type="GO" id="GO:0005975">
    <property type="term" value="P:carbohydrate metabolic process"/>
    <property type="evidence" value="ECO:0007669"/>
    <property type="project" value="InterPro"/>
</dbReference>
<name>A0A0C9XN98_9AGAR</name>
<reference evidence="4 5" key="1">
    <citation type="submission" date="2014-04" db="EMBL/GenBank/DDBJ databases">
        <authorList>
            <consortium name="DOE Joint Genome Institute"/>
            <person name="Kuo A."/>
            <person name="Kohler A."/>
            <person name="Nagy L.G."/>
            <person name="Floudas D."/>
            <person name="Copeland A."/>
            <person name="Barry K.W."/>
            <person name="Cichocki N."/>
            <person name="Veneault-Fourrey C."/>
            <person name="LaButti K."/>
            <person name="Lindquist E.A."/>
            <person name="Lipzen A."/>
            <person name="Lundell T."/>
            <person name="Morin E."/>
            <person name="Murat C."/>
            <person name="Sun H."/>
            <person name="Tunlid A."/>
            <person name="Henrissat B."/>
            <person name="Grigoriev I.V."/>
            <person name="Hibbett D.S."/>
            <person name="Martin F."/>
            <person name="Nordberg H.P."/>
            <person name="Cantor M.N."/>
            <person name="Hua S.X."/>
        </authorList>
    </citation>
    <scope>NUCLEOTIDE SEQUENCE [LARGE SCALE GENOMIC DNA]</scope>
    <source>
        <strain evidence="4 5">LaAM-08-1</strain>
    </source>
</reference>
<feature type="compositionally biased region" description="Basic and acidic residues" evidence="2">
    <location>
        <begin position="191"/>
        <end position="203"/>
    </location>
</feature>
<sequence>MTQYWQPGTQYNYDDVVEYEGSRYKIIQPHRSQGDWTPPVTPALWGRLNDGDSCCQKKSEGCHSQQPQQYQQSSGNDEYSNNQGEEKKGWLQDEKHKKELEIGAGVAAGAAALAGGAYAYNKHHGHEGEAPEESRGEKIKDWAEGHKKELEIGAGLAGVAALAGGAYAYKKHHDNQGEQRNAPEENEGENEGEKVKQWAQEHQKGLEVGGGLLAGAAALAGGVYAYKKHEEHKREHRNDED</sequence>
<evidence type="ECO:0000259" key="3">
    <source>
        <dbReference type="Pfam" id="PF02839"/>
    </source>
</evidence>
<feature type="compositionally biased region" description="Low complexity" evidence="2">
    <location>
        <begin position="64"/>
        <end position="74"/>
    </location>
</feature>
<reference evidence="5" key="2">
    <citation type="submission" date="2015-01" db="EMBL/GenBank/DDBJ databases">
        <title>Evolutionary Origins and Diversification of the Mycorrhizal Mutualists.</title>
        <authorList>
            <consortium name="DOE Joint Genome Institute"/>
            <consortium name="Mycorrhizal Genomics Consortium"/>
            <person name="Kohler A."/>
            <person name="Kuo A."/>
            <person name="Nagy L.G."/>
            <person name="Floudas D."/>
            <person name="Copeland A."/>
            <person name="Barry K.W."/>
            <person name="Cichocki N."/>
            <person name="Veneault-Fourrey C."/>
            <person name="LaButti K."/>
            <person name="Lindquist E.A."/>
            <person name="Lipzen A."/>
            <person name="Lundell T."/>
            <person name="Morin E."/>
            <person name="Murat C."/>
            <person name="Riley R."/>
            <person name="Ohm R."/>
            <person name="Sun H."/>
            <person name="Tunlid A."/>
            <person name="Henrissat B."/>
            <person name="Grigoriev I.V."/>
            <person name="Hibbett D.S."/>
            <person name="Martin F."/>
        </authorList>
    </citation>
    <scope>NUCLEOTIDE SEQUENCE [LARGE SCALE GENOMIC DNA]</scope>
    <source>
        <strain evidence="5">LaAM-08-1</strain>
    </source>
</reference>
<dbReference type="Proteomes" id="UP000054477">
    <property type="component" value="Unassembled WGS sequence"/>
</dbReference>
<dbReference type="GO" id="GO:0005576">
    <property type="term" value="C:extracellular region"/>
    <property type="evidence" value="ECO:0007669"/>
    <property type="project" value="InterPro"/>
</dbReference>
<protein>
    <submittedName>
        <fullName evidence="4">Carbohydrate-binding module family 12 protein</fullName>
    </submittedName>
</protein>
<dbReference type="OrthoDB" id="2142040at2759"/>
<evidence type="ECO:0000256" key="1">
    <source>
        <dbReference type="ARBA" id="ARBA00022801"/>
    </source>
</evidence>
<keyword evidence="5" id="KW-1185">Reference proteome</keyword>
<dbReference type="STRING" id="1095629.A0A0C9XN98"/>
<gene>
    <name evidence="4" type="ORF">K443DRAFT_131607</name>
</gene>
<dbReference type="CDD" id="cd12214">
    <property type="entry name" value="ChiA1_BD"/>
    <property type="match status" value="1"/>
</dbReference>